<proteinExistence type="predicted"/>
<dbReference type="SUPFAM" id="SSF56059">
    <property type="entry name" value="Glutathione synthetase ATP-binding domain-like"/>
    <property type="match status" value="1"/>
</dbReference>
<dbReference type="GO" id="GO:0005524">
    <property type="term" value="F:ATP binding"/>
    <property type="evidence" value="ECO:0007669"/>
    <property type="project" value="UniProtKB-UniRule"/>
</dbReference>
<dbReference type="InterPro" id="IPR011761">
    <property type="entry name" value="ATP-grasp"/>
</dbReference>
<evidence type="ECO:0000313" key="3">
    <source>
        <dbReference type="EMBL" id="GFE82153.1"/>
    </source>
</evidence>
<gene>
    <name evidence="3" type="ORF">GCM10011487_41530</name>
</gene>
<organism evidence="3 4">
    <name type="scientific">Steroidobacter agaridevorans</name>
    <dbReference type="NCBI Taxonomy" id="2695856"/>
    <lineage>
        <taxon>Bacteria</taxon>
        <taxon>Pseudomonadati</taxon>
        <taxon>Pseudomonadota</taxon>
        <taxon>Gammaproteobacteria</taxon>
        <taxon>Steroidobacterales</taxon>
        <taxon>Steroidobacteraceae</taxon>
        <taxon>Steroidobacter</taxon>
    </lineage>
</organism>
<evidence type="ECO:0000256" key="1">
    <source>
        <dbReference type="PROSITE-ProRule" id="PRU00409"/>
    </source>
</evidence>
<name>A0A829YGW7_9GAMM</name>
<evidence type="ECO:0000259" key="2">
    <source>
        <dbReference type="PROSITE" id="PS50975"/>
    </source>
</evidence>
<dbReference type="InterPro" id="IPR039523">
    <property type="entry name" value="RimK-rel_E_lig_ATP-grasp"/>
</dbReference>
<dbReference type="Pfam" id="PF14397">
    <property type="entry name" value="ATPgrasp_ST"/>
    <property type="match status" value="1"/>
</dbReference>
<reference evidence="4" key="1">
    <citation type="submission" date="2020-01" db="EMBL/GenBank/DDBJ databases">
        <title>'Steroidobacter agaridevorans' sp. nov., agar-degrading bacteria isolated from rhizosphere soils.</title>
        <authorList>
            <person name="Ikenaga M."/>
            <person name="Kataoka M."/>
            <person name="Murouchi A."/>
            <person name="Katsuragi S."/>
            <person name="Sakai M."/>
        </authorList>
    </citation>
    <scope>NUCLEOTIDE SEQUENCE [LARGE SCALE GENOMIC DNA]</scope>
    <source>
        <strain evidence="4">YU21-B</strain>
    </source>
</reference>
<dbReference type="GO" id="GO:0046872">
    <property type="term" value="F:metal ion binding"/>
    <property type="evidence" value="ECO:0007669"/>
    <property type="project" value="InterPro"/>
</dbReference>
<dbReference type="RefSeq" id="WP_161813824.1">
    <property type="nucleotide sequence ID" value="NZ_BLJN01000004.1"/>
</dbReference>
<keyword evidence="4" id="KW-1185">Reference proteome</keyword>
<comment type="caution">
    <text evidence="3">The sequence shown here is derived from an EMBL/GenBank/DDBJ whole genome shotgun (WGS) entry which is preliminary data.</text>
</comment>
<keyword evidence="1" id="KW-0547">Nucleotide-binding</keyword>
<sequence length="368" mass="41387">MLSESPVPVRSALRFLALPYCFFSLVNWKECSRSAFGVVADFLYIFFRLKCYPDNYSACRLDEKPRDAWSYYYGSSYNPHPRKRLRKEVQRYDYQVIFNDKAVSELVCRGVDLRLPRYFGEIEPSQPYAARIEAIFAANESLNKIIIKPVMGHAGRGIEVAYRSGSQIVVKTGTGVVSLQDYRLQGTAIVQEYLQQHAKIAAISNTSVNTIRLVTLSTKSGETILVSAAMRFGVGNAHVDNWSSGGIAVGVDHHNGRLMEVAFDKNGNRFHAHPDTKHAFLGFELPFWKETVEIATKLQSAASFYKLIGVDVALAPDGPILIEMNANPDIVFQEQTAGPLLRDPRVLQAFHEYGLLYNAAQLRLLERR</sequence>
<evidence type="ECO:0000313" key="4">
    <source>
        <dbReference type="Proteomes" id="UP000445000"/>
    </source>
</evidence>
<accession>A0A829YGW7</accession>
<keyword evidence="1" id="KW-0067">ATP-binding</keyword>
<dbReference type="EMBL" id="BLJN01000004">
    <property type="protein sequence ID" value="GFE82153.1"/>
    <property type="molecule type" value="Genomic_DNA"/>
</dbReference>
<dbReference type="Proteomes" id="UP000445000">
    <property type="component" value="Unassembled WGS sequence"/>
</dbReference>
<feature type="domain" description="ATP-grasp" evidence="2">
    <location>
        <begin position="105"/>
        <end position="366"/>
    </location>
</feature>
<protein>
    <recommendedName>
        <fullName evidence="2">ATP-grasp domain-containing protein</fullName>
    </recommendedName>
</protein>
<dbReference type="AlphaFoldDB" id="A0A829YGW7"/>
<dbReference type="PROSITE" id="PS50975">
    <property type="entry name" value="ATP_GRASP"/>
    <property type="match status" value="1"/>
</dbReference>
<dbReference type="Gene3D" id="3.30.470.20">
    <property type="entry name" value="ATP-grasp fold, B domain"/>
    <property type="match status" value="1"/>
</dbReference>